<protein>
    <submittedName>
        <fullName evidence="1">Uncharacterized protein</fullName>
    </submittedName>
</protein>
<gene>
    <name evidence="1" type="ORF">DSO57_1017466</name>
</gene>
<dbReference type="Proteomes" id="UP001165960">
    <property type="component" value="Unassembled WGS sequence"/>
</dbReference>
<accession>A0ACC2S6G4</accession>
<dbReference type="EMBL" id="QTSX02005753">
    <property type="protein sequence ID" value="KAJ9057976.1"/>
    <property type="molecule type" value="Genomic_DNA"/>
</dbReference>
<comment type="caution">
    <text evidence="1">The sequence shown here is derived from an EMBL/GenBank/DDBJ whole genome shotgun (WGS) entry which is preliminary data.</text>
</comment>
<evidence type="ECO:0000313" key="1">
    <source>
        <dbReference type="EMBL" id="KAJ9057976.1"/>
    </source>
</evidence>
<proteinExistence type="predicted"/>
<sequence>MKLSLSVLTALAATQKLQDLCTPSAELITTNIYSPHFDFNTEDCSNGKCLLNKTSVDACKRNANKVKIFSLVKANGKGSLPRIRGDQLVYEDTNATVALTLKDNFMPATVPKDQVGYDGINFDLRLFTPAKDLETLVKGWDLSGQLALSLFSYQWSSFASLINSHSELFSHIFLYAYDYSGFKYDISREFTLPKNKVYVVFKKGPVEETIFQKYPWVKGFSLENVDKQPSFSQFRTANNFFGPPKNDMAN</sequence>
<reference evidence="1" key="1">
    <citation type="submission" date="2022-04" db="EMBL/GenBank/DDBJ databases">
        <title>Genome of the entomopathogenic fungus Entomophthora muscae.</title>
        <authorList>
            <person name="Elya C."/>
            <person name="Lovett B.R."/>
            <person name="Lee E."/>
            <person name="Macias A.M."/>
            <person name="Hajek A.E."/>
            <person name="De Bivort B.L."/>
            <person name="Kasson M.T."/>
            <person name="De Fine Licht H.H."/>
            <person name="Stajich J.E."/>
        </authorList>
    </citation>
    <scope>NUCLEOTIDE SEQUENCE</scope>
    <source>
        <strain evidence="1">Berkeley</strain>
    </source>
</reference>
<name>A0ACC2S6G4_9FUNG</name>
<keyword evidence="2" id="KW-1185">Reference proteome</keyword>
<organism evidence="1 2">
    <name type="scientific">Entomophthora muscae</name>
    <dbReference type="NCBI Taxonomy" id="34485"/>
    <lineage>
        <taxon>Eukaryota</taxon>
        <taxon>Fungi</taxon>
        <taxon>Fungi incertae sedis</taxon>
        <taxon>Zoopagomycota</taxon>
        <taxon>Entomophthoromycotina</taxon>
        <taxon>Entomophthoromycetes</taxon>
        <taxon>Entomophthorales</taxon>
        <taxon>Entomophthoraceae</taxon>
        <taxon>Entomophthora</taxon>
    </lineage>
</organism>
<evidence type="ECO:0000313" key="2">
    <source>
        <dbReference type="Proteomes" id="UP001165960"/>
    </source>
</evidence>